<evidence type="ECO:0000256" key="2">
    <source>
        <dbReference type="ARBA" id="ARBA00022723"/>
    </source>
</evidence>
<organism evidence="10">
    <name type="scientific">Onchocerca flexuosa</name>
    <dbReference type="NCBI Taxonomy" id="387005"/>
    <lineage>
        <taxon>Eukaryota</taxon>
        <taxon>Metazoa</taxon>
        <taxon>Ecdysozoa</taxon>
        <taxon>Nematoda</taxon>
        <taxon>Chromadorea</taxon>
        <taxon>Rhabditida</taxon>
        <taxon>Spirurina</taxon>
        <taxon>Spiruromorpha</taxon>
        <taxon>Filarioidea</taxon>
        <taxon>Onchocercidae</taxon>
        <taxon>Onchocerca</taxon>
    </lineage>
</organism>
<evidence type="ECO:0000259" key="7">
    <source>
        <dbReference type="SMART" id="SM00581"/>
    </source>
</evidence>
<keyword evidence="4" id="KW-0862">Zinc</keyword>
<evidence type="ECO:0000313" key="8">
    <source>
        <dbReference type="EMBL" id="VDO40638.1"/>
    </source>
</evidence>
<evidence type="ECO:0000313" key="9">
    <source>
        <dbReference type="Proteomes" id="UP000267606"/>
    </source>
</evidence>
<dbReference type="PANTHER" id="PTHR13316:SF0">
    <property type="entry name" value="ZINC FINGER CCHC DOMAIN-CONTAINING PROTEIN 8"/>
    <property type="match status" value="1"/>
</dbReference>
<evidence type="ECO:0000313" key="10">
    <source>
        <dbReference type="WBParaSite" id="OFLC_0000465201-mRNA-1"/>
    </source>
</evidence>
<evidence type="ECO:0000256" key="5">
    <source>
        <dbReference type="ARBA" id="ARBA00023242"/>
    </source>
</evidence>
<feature type="domain" description="PSP proline-rich" evidence="7">
    <location>
        <begin position="209"/>
        <end position="265"/>
    </location>
</feature>
<protein>
    <submittedName>
        <fullName evidence="10">PSP domain-containing protein</fullName>
    </submittedName>
</protein>
<name>A0A183HAZ1_9BILA</name>
<keyword evidence="5" id="KW-0539">Nucleus</keyword>
<accession>A0A183HAZ1</accession>
<dbReference type="GO" id="GO:0071013">
    <property type="term" value="C:catalytic step 2 spliceosome"/>
    <property type="evidence" value="ECO:0007669"/>
    <property type="project" value="TreeGrafter"/>
</dbReference>
<dbReference type="STRING" id="387005.A0A183HAZ1"/>
<keyword evidence="3" id="KW-0863">Zinc-finger</keyword>
<proteinExistence type="predicted"/>
<comment type="subcellular location">
    <subcellularLocation>
        <location evidence="1">Nucleus</location>
    </subcellularLocation>
</comment>
<dbReference type="GO" id="GO:0003723">
    <property type="term" value="F:RNA binding"/>
    <property type="evidence" value="ECO:0007669"/>
    <property type="project" value="TreeGrafter"/>
</dbReference>
<dbReference type="Pfam" id="PF04046">
    <property type="entry name" value="PSP"/>
    <property type="match status" value="1"/>
</dbReference>
<dbReference type="InterPro" id="IPR052115">
    <property type="entry name" value="NEXT_complex_subunit_ZCCHC8"/>
</dbReference>
<dbReference type="WBParaSite" id="OFLC_0000465201-mRNA-1">
    <property type="protein sequence ID" value="OFLC_0000465201-mRNA-1"/>
    <property type="gene ID" value="OFLC_0000465201"/>
</dbReference>
<keyword evidence="9" id="KW-1185">Reference proteome</keyword>
<feature type="compositionally biased region" description="Polar residues" evidence="6">
    <location>
        <begin position="14"/>
        <end position="29"/>
    </location>
</feature>
<dbReference type="SMART" id="SM00581">
    <property type="entry name" value="PSP"/>
    <property type="match status" value="1"/>
</dbReference>
<dbReference type="EMBL" id="UZAJ01003642">
    <property type="protein sequence ID" value="VDO40638.1"/>
    <property type="molecule type" value="Genomic_DNA"/>
</dbReference>
<dbReference type="InterPro" id="IPR006568">
    <property type="entry name" value="PSP_pro-rich"/>
</dbReference>
<evidence type="ECO:0000256" key="6">
    <source>
        <dbReference type="SAM" id="MobiDB-lite"/>
    </source>
</evidence>
<dbReference type="AlphaFoldDB" id="A0A183HAZ1"/>
<dbReference type="Proteomes" id="UP000267606">
    <property type="component" value="Unassembled WGS sequence"/>
</dbReference>
<feature type="region of interest" description="Disordered" evidence="6">
    <location>
        <begin position="1"/>
        <end position="38"/>
    </location>
</feature>
<feature type="compositionally biased region" description="Basic and acidic residues" evidence="6">
    <location>
        <begin position="1"/>
        <end position="11"/>
    </location>
</feature>
<dbReference type="PANTHER" id="PTHR13316">
    <property type="entry name" value="ZINC FINGER, CCHC DOMAIN CONTAINING 8"/>
    <property type="match status" value="1"/>
</dbReference>
<evidence type="ECO:0000256" key="4">
    <source>
        <dbReference type="ARBA" id="ARBA00022833"/>
    </source>
</evidence>
<keyword evidence="2" id="KW-0479">Metal-binding</keyword>
<evidence type="ECO:0000256" key="1">
    <source>
        <dbReference type="ARBA" id="ARBA00004123"/>
    </source>
</evidence>
<reference evidence="8 9" key="2">
    <citation type="submission" date="2018-11" db="EMBL/GenBank/DDBJ databases">
        <authorList>
            <consortium name="Pathogen Informatics"/>
        </authorList>
    </citation>
    <scope>NUCLEOTIDE SEQUENCE [LARGE SCALE GENOMIC DNA]</scope>
</reference>
<gene>
    <name evidence="8" type="ORF">OFLC_LOCUS4653</name>
</gene>
<reference evidence="10" key="1">
    <citation type="submission" date="2016-06" db="UniProtKB">
        <authorList>
            <consortium name="WormBaseParasite"/>
        </authorList>
    </citation>
    <scope>IDENTIFICATION</scope>
</reference>
<sequence>MDIRDEREPGECSRTPSPESEVTHINVQRTPKRKTTHRYENAKFRNESLIEQIDLVTEDHDEDIEILQISDESECNGDGELFVLDTEGAEIVEVEEINRKSLIKTPKHDLEKEERKILQKASKTKGKDNIFDVSRILTNDVVVPSPSEEKKESAFKISCFNCAGEHTLQQCDIPLNQRRIAANRAAHFNNKRSAQERYTTVDDTASAGTCNTRPGEISDALREALGIGPNDIPEWIYRMRRRGFIDGYPPGYLAEALDQSSGEESLLEFHTDDKTLGTPRTLRGAYFTCIL</sequence>
<dbReference type="GO" id="GO:0008270">
    <property type="term" value="F:zinc ion binding"/>
    <property type="evidence" value="ECO:0007669"/>
    <property type="project" value="UniProtKB-KW"/>
</dbReference>
<evidence type="ECO:0000256" key="3">
    <source>
        <dbReference type="ARBA" id="ARBA00022771"/>
    </source>
</evidence>